<feature type="domain" description="Peptidase S11 D-alanyl-D-alanine carboxypeptidase A N-terminal" evidence="10">
    <location>
        <begin position="172"/>
        <end position="388"/>
    </location>
</feature>
<dbReference type="InterPro" id="IPR018044">
    <property type="entry name" value="Peptidase_S11"/>
</dbReference>
<organism evidence="11 12">
    <name type="scientific">Candidatus Komeilibacteria bacterium RIFCSPLOWO2_01_FULL_53_11</name>
    <dbReference type="NCBI Taxonomy" id="1798552"/>
    <lineage>
        <taxon>Bacteria</taxon>
        <taxon>Candidatus Komeiliibacteriota</taxon>
    </lineage>
</organism>
<keyword evidence="5" id="KW-0573">Peptidoglycan synthesis</keyword>
<dbReference type="Gene3D" id="3.40.710.10">
    <property type="entry name" value="DD-peptidase/beta-lactamase superfamily"/>
    <property type="match status" value="1"/>
</dbReference>
<keyword evidence="6" id="KW-0961">Cell wall biogenesis/degradation</keyword>
<dbReference type="Proteomes" id="UP000177349">
    <property type="component" value="Unassembled WGS sequence"/>
</dbReference>
<dbReference type="PRINTS" id="PR00725">
    <property type="entry name" value="DADACBPTASE1"/>
</dbReference>
<evidence type="ECO:0000256" key="1">
    <source>
        <dbReference type="ARBA" id="ARBA00007164"/>
    </source>
</evidence>
<dbReference type="InterPro" id="IPR001967">
    <property type="entry name" value="Peptidase_S11_N"/>
</dbReference>
<evidence type="ECO:0000256" key="8">
    <source>
        <dbReference type="PIRSR" id="PIRSR618044-2"/>
    </source>
</evidence>
<dbReference type="Pfam" id="PF00768">
    <property type="entry name" value="Peptidase_S11"/>
    <property type="match status" value="1"/>
</dbReference>
<feature type="active site" description="Acyl-ester intermediate" evidence="7">
    <location>
        <position position="193"/>
    </location>
</feature>
<dbReference type="PANTHER" id="PTHR21581:SF6">
    <property type="entry name" value="TRAFFICKING PROTEIN PARTICLE COMPLEX SUBUNIT 12"/>
    <property type="match status" value="1"/>
</dbReference>
<reference evidence="11 12" key="1">
    <citation type="journal article" date="2016" name="Nat. Commun.">
        <title>Thousands of microbial genomes shed light on interconnected biogeochemical processes in an aquifer system.</title>
        <authorList>
            <person name="Anantharaman K."/>
            <person name="Brown C.T."/>
            <person name="Hug L.A."/>
            <person name="Sharon I."/>
            <person name="Castelle C.J."/>
            <person name="Probst A.J."/>
            <person name="Thomas B.C."/>
            <person name="Singh A."/>
            <person name="Wilkins M.J."/>
            <person name="Karaoz U."/>
            <person name="Brodie E.L."/>
            <person name="Williams K.H."/>
            <person name="Hubbard S.S."/>
            <person name="Banfield J.F."/>
        </authorList>
    </citation>
    <scope>NUCLEOTIDE SEQUENCE [LARGE SCALE GENOMIC DNA]</scope>
</reference>
<evidence type="ECO:0000313" key="11">
    <source>
        <dbReference type="EMBL" id="OGY92629.1"/>
    </source>
</evidence>
<feature type="active site" description="Proton acceptor" evidence="7">
    <location>
        <position position="196"/>
    </location>
</feature>
<evidence type="ECO:0000256" key="3">
    <source>
        <dbReference type="ARBA" id="ARBA00022801"/>
    </source>
</evidence>
<gene>
    <name evidence="11" type="ORF">A3B31_02420</name>
</gene>
<feature type="binding site" evidence="8">
    <location>
        <position position="363"/>
    </location>
    <ligand>
        <name>substrate</name>
    </ligand>
</feature>
<evidence type="ECO:0000256" key="5">
    <source>
        <dbReference type="ARBA" id="ARBA00022984"/>
    </source>
</evidence>
<dbReference type="EMBL" id="MHKN01000014">
    <property type="protein sequence ID" value="OGY92629.1"/>
    <property type="molecule type" value="Genomic_DNA"/>
</dbReference>
<evidence type="ECO:0000256" key="4">
    <source>
        <dbReference type="ARBA" id="ARBA00022960"/>
    </source>
</evidence>
<proteinExistence type="inferred from homology"/>
<dbReference type="GO" id="GO:0006508">
    <property type="term" value="P:proteolysis"/>
    <property type="evidence" value="ECO:0007669"/>
    <property type="project" value="InterPro"/>
</dbReference>
<keyword evidence="2" id="KW-0732">Signal</keyword>
<evidence type="ECO:0000256" key="9">
    <source>
        <dbReference type="RuleBase" id="RU004016"/>
    </source>
</evidence>
<dbReference type="SUPFAM" id="SSF56601">
    <property type="entry name" value="beta-lactamase/transpeptidase-like"/>
    <property type="match status" value="1"/>
</dbReference>
<keyword evidence="4" id="KW-0133">Cell shape</keyword>
<evidence type="ECO:0000313" key="12">
    <source>
        <dbReference type="Proteomes" id="UP000177349"/>
    </source>
</evidence>
<dbReference type="PANTHER" id="PTHR21581">
    <property type="entry name" value="D-ALANYL-D-ALANINE CARBOXYPEPTIDASE"/>
    <property type="match status" value="1"/>
</dbReference>
<evidence type="ECO:0000256" key="2">
    <source>
        <dbReference type="ARBA" id="ARBA00022729"/>
    </source>
</evidence>
<evidence type="ECO:0000256" key="7">
    <source>
        <dbReference type="PIRSR" id="PIRSR618044-1"/>
    </source>
</evidence>
<accession>A0A1G2BVP7</accession>
<protein>
    <recommendedName>
        <fullName evidence="10">Peptidase S11 D-alanyl-D-alanine carboxypeptidase A N-terminal domain-containing protein</fullName>
    </recommendedName>
</protein>
<comment type="similarity">
    <text evidence="1 9">Belongs to the peptidase S11 family.</text>
</comment>
<dbReference type="InterPro" id="IPR012338">
    <property type="entry name" value="Beta-lactam/transpept-like"/>
</dbReference>
<keyword evidence="3" id="KW-0378">Hydrolase</keyword>
<dbReference type="AlphaFoldDB" id="A0A1G2BVP7"/>
<feature type="active site" evidence="7">
    <location>
        <position position="257"/>
    </location>
</feature>
<evidence type="ECO:0000256" key="6">
    <source>
        <dbReference type="ARBA" id="ARBA00023316"/>
    </source>
</evidence>
<comment type="caution">
    <text evidence="11">The sequence shown here is derived from an EMBL/GenBank/DDBJ whole genome shotgun (WGS) entry which is preliminary data.</text>
</comment>
<sequence>MLGRRTRITLMVTALLAVPLASFGIEQSLADRLSGRILLQVESYGRAWYVHPVDGTRYYLKDGATAYEIMRTLGLGIANADLEKIPTTTGQAKDARLVSRVAGRILLQVEERGEAWYVRPENGLRYYLKDGQAAYDMMRDFSLGITNDDLRTIPMNTTQIVHDTTFDDVAYIQVRAGEVIASQHADQILPPASMTKLMTALVFLDRKIPWDTPVTITSFQIEYPRYYAGTDATSEVDLAAGDVVTVYDLWIALLVASSNQAAIALTDASGMTRDAFIAAMNEKAKELGLTRTAFYDVSGLNAHNVTTPREMAVIAREAFSSFDIFRASQQDSYSFQTRNVTPRTISVTDRNYTLQDFNVDAAKTGFLDEAQRCVSLKRKNDIVVVMHARSMSERNEILHRLLDSI</sequence>
<dbReference type="GO" id="GO:0071555">
    <property type="term" value="P:cell wall organization"/>
    <property type="evidence" value="ECO:0007669"/>
    <property type="project" value="UniProtKB-KW"/>
</dbReference>
<dbReference type="GO" id="GO:0009002">
    <property type="term" value="F:serine-type D-Ala-D-Ala carboxypeptidase activity"/>
    <property type="evidence" value="ECO:0007669"/>
    <property type="project" value="InterPro"/>
</dbReference>
<dbReference type="GO" id="GO:0009252">
    <property type="term" value="P:peptidoglycan biosynthetic process"/>
    <property type="evidence" value="ECO:0007669"/>
    <property type="project" value="UniProtKB-KW"/>
</dbReference>
<dbReference type="GO" id="GO:0008360">
    <property type="term" value="P:regulation of cell shape"/>
    <property type="evidence" value="ECO:0007669"/>
    <property type="project" value="UniProtKB-KW"/>
</dbReference>
<evidence type="ECO:0000259" key="10">
    <source>
        <dbReference type="Pfam" id="PF00768"/>
    </source>
</evidence>
<name>A0A1G2BVP7_9BACT</name>